<reference evidence="2 3" key="1">
    <citation type="submission" date="2018-06" db="EMBL/GenBank/DDBJ databases">
        <authorList>
            <consortium name="Pathogen Informatics"/>
            <person name="Doyle S."/>
        </authorList>
    </citation>
    <scope>NUCLEOTIDE SEQUENCE [LARGE SCALE GENOMIC DNA]</scope>
    <source>
        <strain evidence="2 3">NCTC1934</strain>
    </source>
</reference>
<evidence type="ECO:0000256" key="1">
    <source>
        <dbReference type="SAM" id="MobiDB-lite"/>
    </source>
</evidence>
<evidence type="ECO:0000313" key="3">
    <source>
        <dbReference type="Proteomes" id="UP000255467"/>
    </source>
</evidence>
<keyword evidence="3" id="KW-1185">Reference proteome</keyword>
<sequence length="240" mass="26204">MTTDYGAAVFGDELPVSGTRLPAPATLLRAFREPVTTERPDREVLDAAHELVRCHECRRHAQQAAHATGATPRRVAECSQLVENIDARRGELVERIDTWVAANIAHRSGASLHTETLGAVIDRMAAKWVAAQQALGMPSSSARPPTADGRPRPRTGPHRGDGPPVHTGDGPRGGADDSARGNGTGREHIARNGDDAARRNGRRGVDRETHLLWYRLAELADGYRDLITDVAEHRRRLPVW</sequence>
<name>A0A378YL32_9NOCA</name>
<organism evidence="2 3">
    <name type="scientific">Nocardia otitidiscaviarum</name>
    <dbReference type="NCBI Taxonomy" id="1823"/>
    <lineage>
        <taxon>Bacteria</taxon>
        <taxon>Bacillati</taxon>
        <taxon>Actinomycetota</taxon>
        <taxon>Actinomycetes</taxon>
        <taxon>Mycobacteriales</taxon>
        <taxon>Nocardiaceae</taxon>
        <taxon>Nocardia</taxon>
    </lineage>
</organism>
<dbReference type="InterPro" id="IPR025350">
    <property type="entry name" value="DUF4254"/>
</dbReference>
<accession>A0A378YL32</accession>
<evidence type="ECO:0008006" key="4">
    <source>
        <dbReference type="Google" id="ProtNLM"/>
    </source>
</evidence>
<evidence type="ECO:0000313" key="2">
    <source>
        <dbReference type="EMBL" id="SUA77892.1"/>
    </source>
</evidence>
<dbReference type="Proteomes" id="UP000255467">
    <property type="component" value="Unassembled WGS sequence"/>
</dbReference>
<proteinExistence type="predicted"/>
<dbReference type="AlphaFoldDB" id="A0A378YL32"/>
<feature type="region of interest" description="Disordered" evidence="1">
    <location>
        <begin position="135"/>
        <end position="202"/>
    </location>
</feature>
<gene>
    <name evidence="2" type="ORF">NCTC1934_03230</name>
</gene>
<dbReference type="EMBL" id="UGRY01000002">
    <property type="protein sequence ID" value="SUA77892.1"/>
    <property type="molecule type" value="Genomic_DNA"/>
</dbReference>
<dbReference type="Pfam" id="PF14063">
    <property type="entry name" value="DUF4254"/>
    <property type="match status" value="1"/>
</dbReference>
<protein>
    <recommendedName>
        <fullName evidence="4">DUF4254 domain-containing protein</fullName>
    </recommendedName>
</protein>
<dbReference type="RefSeq" id="WP_051036974.1">
    <property type="nucleotide sequence ID" value="NZ_UGRY01000002.1"/>
</dbReference>
<feature type="compositionally biased region" description="Basic and acidic residues" evidence="1">
    <location>
        <begin position="174"/>
        <end position="202"/>
    </location>
</feature>
<dbReference type="OrthoDB" id="3352146at2"/>